<accession>A0A392SK07</accession>
<evidence type="ECO:0000313" key="2">
    <source>
        <dbReference type="Proteomes" id="UP000265520"/>
    </source>
</evidence>
<evidence type="ECO:0000313" key="1">
    <source>
        <dbReference type="EMBL" id="MCI48772.1"/>
    </source>
</evidence>
<organism evidence="1 2">
    <name type="scientific">Trifolium medium</name>
    <dbReference type="NCBI Taxonomy" id="97028"/>
    <lineage>
        <taxon>Eukaryota</taxon>
        <taxon>Viridiplantae</taxon>
        <taxon>Streptophyta</taxon>
        <taxon>Embryophyta</taxon>
        <taxon>Tracheophyta</taxon>
        <taxon>Spermatophyta</taxon>
        <taxon>Magnoliopsida</taxon>
        <taxon>eudicotyledons</taxon>
        <taxon>Gunneridae</taxon>
        <taxon>Pentapetalae</taxon>
        <taxon>rosids</taxon>
        <taxon>fabids</taxon>
        <taxon>Fabales</taxon>
        <taxon>Fabaceae</taxon>
        <taxon>Papilionoideae</taxon>
        <taxon>50 kb inversion clade</taxon>
        <taxon>NPAAA clade</taxon>
        <taxon>Hologalegina</taxon>
        <taxon>IRL clade</taxon>
        <taxon>Trifolieae</taxon>
        <taxon>Trifolium</taxon>
    </lineage>
</organism>
<protein>
    <submittedName>
        <fullName evidence="1">Uncharacterized protein</fullName>
    </submittedName>
</protein>
<feature type="non-terminal residue" evidence="1">
    <location>
        <position position="1"/>
    </location>
</feature>
<comment type="caution">
    <text evidence="1">The sequence shown here is derived from an EMBL/GenBank/DDBJ whole genome shotgun (WGS) entry which is preliminary data.</text>
</comment>
<dbReference type="AlphaFoldDB" id="A0A392SK07"/>
<sequence>CGYVKAVTTVNIGLCGLQSQSYVVAVAM</sequence>
<keyword evidence="2" id="KW-1185">Reference proteome</keyword>
<proteinExistence type="predicted"/>
<dbReference type="Proteomes" id="UP000265520">
    <property type="component" value="Unassembled WGS sequence"/>
</dbReference>
<dbReference type="EMBL" id="LXQA010391352">
    <property type="protein sequence ID" value="MCI48772.1"/>
    <property type="molecule type" value="Genomic_DNA"/>
</dbReference>
<name>A0A392SK07_9FABA</name>
<reference evidence="1 2" key="1">
    <citation type="journal article" date="2018" name="Front. Plant Sci.">
        <title>Red Clover (Trifolium pratense) and Zigzag Clover (T. medium) - A Picture of Genomic Similarities and Differences.</title>
        <authorList>
            <person name="Dluhosova J."/>
            <person name="Istvanek J."/>
            <person name="Nedelnik J."/>
            <person name="Repkova J."/>
        </authorList>
    </citation>
    <scope>NUCLEOTIDE SEQUENCE [LARGE SCALE GENOMIC DNA]</scope>
    <source>
        <strain evidence="2">cv. 10/8</strain>
        <tissue evidence="1">Leaf</tissue>
    </source>
</reference>